<dbReference type="InterPro" id="IPR007138">
    <property type="entry name" value="ABM_dom"/>
</dbReference>
<dbReference type="Gene3D" id="3.30.70.100">
    <property type="match status" value="1"/>
</dbReference>
<dbReference type="PROSITE" id="PS51725">
    <property type="entry name" value="ABM"/>
    <property type="match status" value="1"/>
</dbReference>
<dbReference type="Pfam" id="PF03992">
    <property type="entry name" value="ABM"/>
    <property type="match status" value="1"/>
</dbReference>
<dbReference type="RefSeq" id="WP_008039077.1">
    <property type="nucleotide sequence ID" value="NZ_JH725147.1"/>
</dbReference>
<accession>J1JZQ3</accession>
<dbReference type="Proteomes" id="UP000008952">
    <property type="component" value="Unassembled WGS sequence"/>
</dbReference>
<dbReference type="PANTHER" id="PTHR34474:SF2">
    <property type="entry name" value="SIGNAL TRANSDUCTION PROTEIN TRAP"/>
    <property type="match status" value="1"/>
</dbReference>
<dbReference type="PATRIC" id="fig|1094558.3.peg.1111"/>
<keyword evidence="3" id="KW-1185">Reference proteome</keyword>
<comment type="caution">
    <text evidence="2">The sequence shown here is derived from an EMBL/GenBank/DDBJ whole genome shotgun (WGS) entry which is preliminary data.</text>
</comment>
<dbReference type="STRING" id="1094558.ME5_01018"/>
<dbReference type="PANTHER" id="PTHR34474">
    <property type="entry name" value="SIGNAL TRANSDUCTION PROTEIN TRAP"/>
    <property type="match status" value="1"/>
</dbReference>
<gene>
    <name evidence="2" type="ORF">ME5_01018</name>
</gene>
<evidence type="ECO:0000313" key="2">
    <source>
        <dbReference type="EMBL" id="EJF90617.1"/>
    </source>
</evidence>
<dbReference type="HOGENOM" id="CLU_141544_0_0_5"/>
<sequence length="104" mass="12160">MYIAMNRFQVIKGCEDEFEQVWKNRQSRLAELSGFIQFQLLRCDTQESSEITLISSLVLWKSKGDFIQWTKSEQFKDAHKNASERKNLFTGLPEFEGFEVVVSS</sequence>
<dbReference type="EMBL" id="AIMB01000007">
    <property type="protein sequence ID" value="EJF90617.1"/>
    <property type="molecule type" value="Genomic_DNA"/>
</dbReference>
<dbReference type="AlphaFoldDB" id="J1JZQ3"/>
<protein>
    <recommendedName>
        <fullName evidence="1">ABM domain-containing protein</fullName>
    </recommendedName>
</protein>
<feature type="domain" description="ABM" evidence="1">
    <location>
        <begin position="2"/>
        <end position="95"/>
    </location>
</feature>
<dbReference type="InterPro" id="IPR011008">
    <property type="entry name" value="Dimeric_a/b-barrel"/>
</dbReference>
<dbReference type="OrthoDB" id="9798115at2"/>
<dbReference type="InterPro" id="IPR050404">
    <property type="entry name" value="Heme-degrading_MO"/>
</dbReference>
<proteinExistence type="predicted"/>
<dbReference type="eggNOG" id="COG2329">
    <property type="taxonomic scope" value="Bacteria"/>
</dbReference>
<evidence type="ECO:0000313" key="3">
    <source>
        <dbReference type="Proteomes" id="UP000008952"/>
    </source>
</evidence>
<reference evidence="2 3" key="1">
    <citation type="submission" date="2012-03" db="EMBL/GenBank/DDBJ databases">
        <title>The Genome Sequence of Bartonella tamiae Th239.</title>
        <authorList>
            <consortium name="The Broad Institute Genome Sequencing Platform"/>
            <consortium name="The Broad Institute Genome Sequencing Center for Infectious Disease"/>
            <person name="Feldgarden M."/>
            <person name="Kirby J."/>
            <person name="Kosoy M."/>
            <person name="Birtles R."/>
            <person name="Probert W.S."/>
            <person name="Chiaraviglio L."/>
            <person name="Young S.K."/>
            <person name="Zeng Q."/>
            <person name="Gargeya S."/>
            <person name="Fitzgerald M."/>
            <person name="Haas B."/>
            <person name="Abouelleil A."/>
            <person name="Alvarado L."/>
            <person name="Arachchi H.M."/>
            <person name="Berlin A."/>
            <person name="Chapman S.B."/>
            <person name="Gearin G."/>
            <person name="Goldberg J."/>
            <person name="Griggs A."/>
            <person name="Gujja S."/>
            <person name="Hansen M."/>
            <person name="Heiman D."/>
            <person name="Howarth C."/>
            <person name="Larimer J."/>
            <person name="Lui A."/>
            <person name="MacDonald P.J.P."/>
            <person name="McCowen C."/>
            <person name="Montmayeur A."/>
            <person name="Murphy C."/>
            <person name="Neiman D."/>
            <person name="Pearson M."/>
            <person name="Priest M."/>
            <person name="Roberts A."/>
            <person name="Saif S."/>
            <person name="Shea T."/>
            <person name="Sisk P."/>
            <person name="Stolte C."/>
            <person name="Sykes S."/>
            <person name="Wortman J."/>
            <person name="Nusbaum C."/>
            <person name="Birren B."/>
        </authorList>
    </citation>
    <scope>NUCLEOTIDE SEQUENCE [LARGE SCALE GENOMIC DNA]</scope>
    <source>
        <strain evidence="2 3">Th239</strain>
    </source>
</reference>
<organism evidence="2 3">
    <name type="scientific">Bartonella tamiae Th239</name>
    <dbReference type="NCBI Taxonomy" id="1094558"/>
    <lineage>
        <taxon>Bacteria</taxon>
        <taxon>Pseudomonadati</taxon>
        <taxon>Pseudomonadota</taxon>
        <taxon>Alphaproteobacteria</taxon>
        <taxon>Hyphomicrobiales</taxon>
        <taxon>Bartonellaceae</taxon>
        <taxon>Bartonella</taxon>
    </lineage>
</organism>
<name>J1JZQ3_9HYPH</name>
<evidence type="ECO:0000259" key="1">
    <source>
        <dbReference type="PROSITE" id="PS51725"/>
    </source>
</evidence>
<dbReference type="SUPFAM" id="SSF54909">
    <property type="entry name" value="Dimeric alpha+beta barrel"/>
    <property type="match status" value="1"/>
</dbReference>